<dbReference type="InterPro" id="IPR051396">
    <property type="entry name" value="Bact_Antivir_Def_Nuclease"/>
</dbReference>
<dbReference type="InterPro" id="IPR041685">
    <property type="entry name" value="AAA_GajA/Old/RecF-like"/>
</dbReference>
<sequence length="435" mass="50365">MLHLFDVKDFKGHAGNNRFELPGLTIVSGTNNSGKSSLLQGTYLLTQNKTNGKFTTLELNERLRLGSFSDVLNKETDRTDTIEFVAFFDRDFLMKDSFETLRVQLVYQSQSLFAPSGFMEEDEALLTGMTLYYRKENEEPRNVEFQLLENENNNALFKITGDTEEGYSKITGIVPEPIFYKDTDMTERFICSKELEIVRNYLARLNTDNIRYLSTHRSPDAQKPSGEGRRHGVGVSGEYTAEMIKNRLHDLIDFKDPDHKPYAFSKLFDMWVSELLGPEYRIRSEVQDGASKIYVHEPHRNMKFSLQQVGSGISQLLPMLVMILTSKHGDILLIENPELDLHPKLQAQFVDLCIFALEHGRKFILETHSEHIVNRARLRIKNRNELLEKIRIYFFRKIDGDIRCTPIAVTAEGKIEEWPEHFFDQTYQDLMGLIE</sequence>
<dbReference type="InterPro" id="IPR014592">
    <property type="entry name" value="P-loop_UCP034888"/>
</dbReference>
<proteinExistence type="predicted"/>
<evidence type="ECO:0000313" key="5">
    <source>
        <dbReference type="Proteomes" id="UP000307943"/>
    </source>
</evidence>
<protein>
    <submittedName>
        <fullName evidence="4">DUF3696 domain-containing protein</fullName>
    </submittedName>
</protein>
<dbReference type="OrthoDB" id="308933at2"/>
<feature type="region of interest" description="Disordered" evidence="1">
    <location>
        <begin position="214"/>
        <end position="233"/>
    </location>
</feature>
<dbReference type="SUPFAM" id="SSF52540">
    <property type="entry name" value="P-loop containing nucleoside triphosphate hydrolases"/>
    <property type="match status" value="1"/>
</dbReference>
<dbReference type="InterPro" id="IPR027417">
    <property type="entry name" value="P-loop_NTPase"/>
</dbReference>
<dbReference type="PIRSF" id="PIRSF034888">
    <property type="entry name" value="P-loop_UCP034888"/>
    <property type="match status" value="1"/>
</dbReference>
<organism evidence="4 5">
    <name type="scientific">Paenibacillus hemerocallicola</name>
    <dbReference type="NCBI Taxonomy" id="1172614"/>
    <lineage>
        <taxon>Bacteria</taxon>
        <taxon>Bacillati</taxon>
        <taxon>Bacillota</taxon>
        <taxon>Bacilli</taxon>
        <taxon>Bacillales</taxon>
        <taxon>Paenibacillaceae</taxon>
        <taxon>Paenibacillus</taxon>
    </lineage>
</organism>
<evidence type="ECO:0000259" key="2">
    <source>
        <dbReference type="Pfam" id="PF12476"/>
    </source>
</evidence>
<dbReference type="Pfam" id="PF12476">
    <property type="entry name" value="DUF3696"/>
    <property type="match status" value="1"/>
</dbReference>
<reference evidence="4 5" key="1">
    <citation type="submission" date="2019-05" db="EMBL/GenBank/DDBJ databases">
        <title>We sequenced the genome of Paenibacillus hemerocallicola KCTC 33185 for further insight into its adaptation and study the phylogeny of Paenibacillus.</title>
        <authorList>
            <person name="Narsing Rao M.P."/>
        </authorList>
    </citation>
    <scope>NUCLEOTIDE SEQUENCE [LARGE SCALE GENOMIC DNA]</scope>
    <source>
        <strain evidence="4 5">KCTC 33185</strain>
    </source>
</reference>
<dbReference type="Proteomes" id="UP000307943">
    <property type="component" value="Unassembled WGS sequence"/>
</dbReference>
<dbReference type="PANTHER" id="PTHR43581:SF2">
    <property type="entry name" value="EXCINUCLEASE ATPASE SUBUNIT"/>
    <property type="match status" value="1"/>
</dbReference>
<keyword evidence="5" id="KW-1185">Reference proteome</keyword>
<dbReference type="AlphaFoldDB" id="A0A5C4T6R1"/>
<dbReference type="InterPro" id="IPR022532">
    <property type="entry name" value="DUF3696"/>
</dbReference>
<feature type="domain" description="Endonuclease GajA/Old nuclease/RecF-like AAA" evidence="3">
    <location>
        <begin position="6"/>
        <end position="373"/>
    </location>
</feature>
<comment type="caution">
    <text evidence="4">The sequence shown here is derived from an EMBL/GenBank/DDBJ whole genome shotgun (WGS) entry which is preliminary data.</text>
</comment>
<gene>
    <name evidence="4" type="ORF">FE784_22145</name>
</gene>
<name>A0A5C4T6R1_9BACL</name>
<dbReference type="RefSeq" id="WP_139604421.1">
    <property type="nucleotide sequence ID" value="NZ_VDCQ01000034.1"/>
</dbReference>
<dbReference type="Pfam" id="PF13175">
    <property type="entry name" value="AAA_15"/>
    <property type="match status" value="1"/>
</dbReference>
<dbReference type="EMBL" id="VDCQ01000034">
    <property type="protein sequence ID" value="TNJ64017.1"/>
    <property type="molecule type" value="Genomic_DNA"/>
</dbReference>
<dbReference type="PANTHER" id="PTHR43581">
    <property type="entry name" value="ATP/GTP PHOSPHATASE"/>
    <property type="match status" value="1"/>
</dbReference>
<evidence type="ECO:0000313" key="4">
    <source>
        <dbReference type="EMBL" id="TNJ64017.1"/>
    </source>
</evidence>
<feature type="domain" description="DUF3696" evidence="2">
    <location>
        <begin position="388"/>
        <end position="432"/>
    </location>
</feature>
<evidence type="ECO:0000256" key="1">
    <source>
        <dbReference type="SAM" id="MobiDB-lite"/>
    </source>
</evidence>
<accession>A0A5C4T6R1</accession>
<evidence type="ECO:0000259" key="3">
    <source>
        <dbReference type="Pfam" id="PF13175"/>
    </source>
</evidence>
<dbReference type="Gene3D" id="3.40.50.300">
    <property type="entry name" value="P-loop containing nucleotide triphosphate hydrolases"/>
    <property type="match status" value="1"/>
</dbReference>